<dbReference type="AlphaFoldDB" id="A0AA88AGH8"/>
<dbReference type="Proteomes" id="UP001187192">
    <property type="component" value="Unassembled WGS sequence"/>
</dbReference>
<keyword evidence="2" id="KW-1185">Reference proteome</keyword>
<protein>
    <submittedName>
        <fullName evidence="1">Uncharacterized protein</fullName>
    </submittedName>
</protein>
<dbReference type="EMBL" id="BTGU01000042">
    <property type="protein sequence ID" value="GMN52607.1"/>
    <property type="molecule type" value="Genomic_DNA"/>
</dbReference>
<proteinExistence type="predicted"/>
<comment type="caution">
    <text evidence="1">The sequence shown here is derived from an EMBL/GenBank/DDBJ whole genome shotgun (WGS) entry which is preliminary data.</text>
</comment>
<reference evidence="1" key="1">
    <citation type="submission" date="2023-07" db="EMBL/GenBank/DDBJ databases">
        <title>draft genome sequence of fig (Ficus carica).</title>
        <authorList>
            <person name="Takahashi T."/>
            <person name="Nishimura K."/>
        </authorList>
    </citation>
    <scope>NUCLEOTIDE SEQUENCE</scope>
</reference>
<name>A0AA88AGH8_FICCA</name>
<evidence type="ECO:0000313" key="2">
    <source>
        <dbReference type="Proteomes" id="UP001187192"/>
    </source>
</evidence>
<sequence>MKTFLFACEGIGVAENRARRSCRSCWWRTELDGKIGVGGGRSGVVVKRREKWAKGGERKRGEVGLLMLQTQVELVQLVEGFSDYLNKVHFMWSSCCCHTRMYHGSTYNFSIQPK</sequence>
<organism evidence="1 2">
    <name type="scientific">Ficus carica</name>
    <name type="common">Common fig</name>
    <dbReference type="NCBI Taxonomy" id="3494"/>
    <lineage>
        <taxon>Eukaryota</taxon>
        <taxon>Viridiplantae</taxon>
        <taxon>Streptophyta</taxon>
        <taxon>Embryophyta</taxon>
        <taxon>Tracheophyta</taxon>
        <taxon>Spermatophyta</taxon>
        <taxon>Magnoliopsida</taxon>
        <taxon>eudicotyledons</taxon>
        <taxon>Gunneridae</taxon>
        <taxon>Pentapetalae</taxon>
        <taxon>rosids</taxon>
        <taxon>fabids</taxon>
        <taxon>Rosales</taxon>
        <taxon>Moraceae</taxon>
        <taxon>Ficeae</taxon>
        <taxon>Ficus</taxon>
    </lineage>
</organism>
<evidence type="ECO:0000313" key="1">
    <source>
        <dbReference type="EMBL" id="GMN52607.1"/>
    </source>
</evidence>
<gene>
    <name evidence="1" type="ORF">TIFTF001_021751</name>
</gene>
<accession>A0AA88AGH8</accession>